<feature type="compositionally biased region" description="Basic residues" evidence="1">
    <location>
        <begin position="17"/>
        <end position="28"/>
    </location>
</feature>
<reference evidence="2" key="1">
    <citation type="submission" date="2020-03" db="EMBL/GenBank/DDBJ databases">
        <authorList>
            <person name="Weist P."/>
        </authorList>
    </citation>
    <scope>NUCLEOTIDE SEQUENCE</scope>
</reference>
<accession>A0A9N7UTY1</accession>
<dbReference type="Proteomes" id="UP001153269">
    <property type="component" value="Unassembled WGS sequence"/>
</dbReference>
<keyword evidence="3" id="KW-1185">Reference proteome</keyword>
<proteinExistence type="predicted"/>
<evidence type="ECO:0000313" key="3">
    <source>
        <dbReference type="Proteomes" id="UP001153269"/>
    </source>
</evidence>
<organism evidence="2 3">
    <name type="scientific">Pleuronectes platessa</name>
    <name type="common">European plaice</name>
    <dbReference type="NCBI Taxonomy" id="8262"/>
    <lineage>
        <taxon>Eukaryota</taxon>
        <taxon>Metazoa</taxon>
        <taxon>Chordata</taxon>
        <taxon>Craniata</taxon>
        <taxon>Vertebrata</taxon>
        <taxon>Euteleostomi</taxon>
        <taxon>Actinopterygii</taxon>
        <taxon>Neopterygii</taxon>
        <taxon>Teleostei</taxon>
        <taxon>Neoteleostei</taxon>
        <taxon>Acanthomorphata</taxon>
        <taxon>Carangaria</taxon>
        <taxon>Pleuronectiformes</taxon>
        <taxon>Pleuronectoidei</taxon>
        <taxon>Pleuronectidae</taxon>
        <taxon>Pleuronectes</taxon>
    </lineage>
</organism>
<comment type="caution">
    <text evidence="2">The sequence shown here is derived from an EMBL/GenBank/DDBJ whole genome shotgun (WGS) entry which is preliminary data.</text>
</comment>
<name>A0A9N7UTY1_PLEPL</name>
<evidence type="ECO:0000313" key="2">
    <source>
        <dbReference type="EMBL" id="CAB1436593.1"/>
    </source>
</evidence>
<evidence type="ECO:0000256" key="1">
    <source>
        <dbReference type="SAM" id="MobiDB-lite"/>
    </source>
</evidence>
<dbReference type="EMBL" id="CADEAL010001909">
    <property type="protein sequence ID" value="CAB1436593.1"/>
    <property type="molecule type" value="Genomic_DNA"/>
</dbReference>
<protein>
    <submittedName>
        <fullName evidence="2">Uncharacterized protein</fullName>
    </submittedName>
</protein>
<sequence length="252" mass="28032">MEGREGGREGGREEGGRKRREERRHGRTNAHLARLEQSIPPSVLPTINHLSVPIRILPHSSSPYLTSSRLVVIPLYPSMPPSIMPGADHRRFLPHDQSLLSSIHPRLVGFKRSFDKHYHTLWQHCLALILSSVRSPLRTLWLRDPLADDTSSMPQTGVVMVRRGGSARSRGQKIVAFCSLDAAVLKSYTACLFSAVGPAWAGEDKLEPRDGSCPEIGGKVDVDAHREWVYGLVEEQRRSPRQAEPMTVATTA</sequence>
<dbReference type="AlphaFoldDB" id="A0A9N7UTY1"/>
<gene>
    <name evidence="2" type="ORF">PLEPLA_LOCUS24626</name>
</gene>
<feature type="region of interest" description="Disordered" evidence="1">
    <location>
        <begin position="1"/>
        <end position="29"/>
    </location>
</feature>
<feature type="compositionally biased region" description="Basic and acidic residues" evidence="1">
    <location>
        <begin position="1"/>
        <end position="16"/>
    </location>
</feature>